<dbReference type="GO" id="GO:0030897">
    <property type="term" value="C:HOPS complex"/>
    <property type="evidence" value="ECO:0007669"/>
    <property type="project" value="TreeGrafter"/>
</dbReference>
<keyword evidence="5" id="KW-1185">Reference proteome</keyword>
<keyword evidence="2" id="KW-0479">Metal-binding</keyword>
<dbReference type="RefSeq" id="XP_029654990.1">
    <property type="nucleotide sequence ID" value="XM_029799130.2"/>
</dbReference>
<evidence type="ECO:0000256" key="2">
    <source>
        <dbReference type="ARBA" id="ARBA00022723"/>
    </source>
</evidence>
<sequence length="122" mass="14448">MGPYLKIVSLQNSLWLASDRKVFRFRYINEERKVLDILVDTCQFQRALDYVRDDPEKYDMILDIYAEHMFTTNKEEFIKSVKIFAHFTSHFEAMALRFVECGDLKALKIFLVGCHSTLSQRV</sequence>
<dbReference type="GO" id="GO:0007032">
    <property type="term" value="P:endosome organization"/>
    <property type="evidence" value="ECO:0007669"/>
    <property type="project" value="TreeGrafter"/>
</dbReference>
<dbReference type="PANTHER" id="PTHR23323">
    <property type="entry name" value="VACUOLAR PROTEIN SORTING-ASSOCIATED PROTEIN"/>
    <property type="match status" value="1"/>
</dbReference>
<dbReference type="GO" id="GO:0048284">
    <property type="term" value="P:organelle fusion"/>
    <property type="evidence" value="ECO:0007669"/>
    <property type="project" value="TreeGrafter"/>
</dbReference>
<evidence type="ECO:0000313" key="6">
    <source>
        <dbReference type="RefSeq" id="XP_029654990.1"/>
    </source>
</evidence>
<dbReference type="GO" id="GO:0006904">
    <property type="term" value="P:vesicle docking involved in exocytosis"/>
    <property type="evidence" value="ECO:0007669"/>
    <property type="project" value="TreeGrafter"/>
</dbReference>
<keyword evidence="3" id="KW-0863">Zinc-finger</keyword>
<evidence type="ECO:0000313" key="5">
    <source>
        <dbReference type="Proteomes" id="UP000515154"/>
    </source>
</evidence>
<dbReference type="PANTHER" id="PTHR23323:SF26">
    <property type="entry name" value="VACUOLAR PROTEIN SORTING-ASSOCIATED PROTEIN 18 HOMOLOG"/>
    <property type="match status" value="1"/>
</dbReference>
<gene>
    <name evidence="6" type="primary">LOC115228567</name>
</gene>
<dbReference type="GO" id="GO:0007033">
    <property type="term" value="P:vacuole organization"/>
    <property type="evidence" value="ECO:0007669"/>
    <property type="project" value="TreeGrafter"/>
</dbReference>
<comment type="subcellular location">
    <subcellularLocation>
        <location evidence="1">Late endosome membrane</location>
        <topology evidence="1">Peripheral membrane protein</topology>
        <orientation evidence="1">Cytoplasmic side</orientation>
    </subcellularLocation>
</comment>
<dbReference type="Proteomes" id="UP000515154">
    <property type="component" value="Unplaced"/>
</dbReference>
<dbReference type="AlphaFoldDB" id="A0A6P7TYI5"/>
<evidence type="ECO:0000256" key="1">
    <source>
        <dbReference type="ARBA" id="ARBA00004492"/>
    </source>
</evidence>
<organism evidence="5 6">
    <name type="scientific">Octopus sinensis</name>
    <name type="common">East Asian common octopus</name>
    <dbReference type="NCBI Taxonomy" id="2607531"/>
    <lineage>
        <taxon>Eukaryota</taxon>
        <taxon>Metazoa</taxon>
        <taxon>Spiralia</taxon>
        <taxon>Lophotrochozoa</taxon>
        <taxon>Mollusca</taxon>
        <taxon>Cephalopoda</taxon>
        <taxon>Coleoidea</taxon>
        <taxon>Octopodiformes</taxon>
        <taxon>Octopoda</taxon>
        <taxon>Incirrata</taxon>
        <taxon>Octopodidae</taxon>
        <taxon>Octopus</taxon>
    </lineage>
</organism>
<name>A0A6P7TYI5_9MOLL</name>
<evidence type="ECO:0000256" key="3">
    <source>
        <dbReference type="ARBA" id="ARBA00022771"/>
    </source>
</evidence>
<evidence type="ECO:0000256" key="4">
    <source>
        <dbReference type="ARBA" id="ARBA00022833"/>
    </source>
</evidence>
<reference evidence="6" key="1">
    <citation type="submission" date="2025-08" db="UniProtKB">
        <authorList>
            <consortium name="RefSeq"/>
        </authorList>
    </citation>
    <scope>IDENTIFICATION</scope>
</reference>
<dbReference type="GO" id="GO:0030674">
    <property type="term" value="F:protein-macromolecule adaptor activity"/>
    <property type="evidence" value="ECO:0007669"/>
    <property type="project" value="TreeGrafter"/>
</dbReference>
<dbReference type="KEGG" id="osn:115228567"/>
<protein>
    <submittedName>
        <fullName evidence="6">Vacuolar protein sorting-associated protein 18 homolog</fullName>
    </submittedName>
</protein>
<keyword evidence="4" id="KW-0862">Zinc</keyword>
<accession>A0A6P7TYI5</accession>
<proteinExistence type="predicted"/>
<dbReference type="GO" id="GO:0031902">
    <property type="term" value="C:late endosome membrane"/>
    <property type="evidence" value="ECO:0007669"/>
    <property type="project" value="UniProtKB-SubCell"/>
</dbReference>
<dbReference type="GO" id="GO:0008270">
    <property type="term" value="F:zinc ion binding"/>
    <property type="evidence" value="ECO:0007669"/>
    <property type="project" value="UniProtKB-KW"/>
</dbReference>